<organism evidence="1 2">
    <name type="scientific">Ataeniobius toweri</name>
    <dbReference type="NCBI Taxonomy" id="208326"/>
    <lineage>
        <taxon>Eukaryota</taxon>
        <taxon>Metazoa</taxon>
        <taxon>Chordata</taxon>
        <taxon>Craniata</taxon>
        <taxon>Vertebrata</taxon>
        <taxon>Euteleostomi</taxon>
        <taxon>Actinopterygii</taxon>
        <taxon>Neopterygii</taxon>
        <taxon>Teleostei</taxon>
        <taxon>Neoteleostei</taxon>
        <taxon>Acanthomorphata</taxon>
        <taxon>Ovalentaria</taxon>
        <taxon>Atherinomorphae</taxon>
        <taxon>Cyprinodontiformes</taxon>
        <taxon>Goodeidae</taxon>
        <taxon>Ataeniobius</taxon>
    </lineage>
</organism>
<protein>
    <submittedName>
        <fullName evidence="1">Uncharacterized protein</fullName>
    </submittedName>
</protein>
<evidence type="ECO:0000313" key="1">
    <source>
        <dbReference type="EMBL" id="MED6261931.1"/>
    </source>
</evidence>
<proteinExistence type="predicted"/>
<keyword evidence="2" id="KW-1185">Reference proteome</keyword>
<dbReference type="Proteomes" id="UP001345963">
    <property type="component" value="Unassembled WGS sequence"/>
</dbReference>
<evidence type="ECO:0000313" key="2">
    <source>
        <dbReference type="Proteomes" id="UP001345963"/>
    </source>
</evidence>
<dbReference type="EMBL" id="JAHUTI010091103">
    <property type="protein sequence ID" value="MED6261931.1"/>
    <property type="molecule type" value="Genomic_DNA"/>
</dbReference>
<gene>
    <name evidence="1" type="ORF">ATANTOWER_012098</name>
</gene>
<comment type="caution">
    <text evidence="1">The sequence shown here is derived from an EMBL/GenBank/DDBJ whole genome shotgun (WGS) entry which is preliminary data.</text>
</comment>
<accession>A0ABU7CIH9</accession>
<reference evidence="1 2" key="1">
    <citation type="submission" date="2021-07" db="EMBL/GenBank/DDBJ databases">
        <authorList>
            <person name="Palmer J.M."/>
        </authorList>
    </citation>
    <scope>NUCLEOTIDE SEQUENCE [LARGE SCALE GENOMIC DNA]</scope>
    <source>
        <strain evidence="1 2">AT_MEX2019</strain>
        <tissue evidence="1">Muscle</tissue>
    </source>
</reference>
<name>A0ABU7CIH9_9TELE</name>
<sequence length="76" mass="8331">MYGRLKRGHSERARTLWCSGLWGGTGEAQGVKYQTGLSDLSFHFIGVEEDEEDEEDGVAAPVCLLAVPLLSGLRQH</sequence>